<sequence>MNVHEKHPGEAEVVKLVPLIMWRSWKNRIAMKELRGQDPSGRTERRKCNVDGGWTKDGKYSGVGWILRDHEGKMIWMGERKVNQVRSVMETEAEAPRCHF</sequence>
<feature type="domain" description="RNase H type-1" evidence="1">
    <location>
        <begin position="49"/>
        <end position="95"/>
    </location>
</feature>
<dbReference type="EMBL" id="CACVBM020001473">
    <property type="protein sequence ID" value="CAA7051309.1"/>
    <property type="molecule type" value="Genomic_DNA"/>
</dbReference>
<dbReference type="Proteomes" id="UP000467841">
    <property type="component" value="Unassembled WGS sequence"/>
</dbReference>
<gene>
    <name evidence="2" type="ORF">MERR_LOCUS38544</name>
</gene>
<evidence type="ECO:0000313" key="3">
    <source>
        <dbReference type="Proteomes" id="UP000467841"/>
    </source>
</evidence>
<dbReference type="GO" id="GO:0004523">
    <property type="term" value="F:RNA-DNA hybrid ribonuclease activity"/>
    <property type="evidence" value="ECO:0007669"/>
    <property type="project" value="InterPro"/>
</dbReference>
<dbReference type="InterPro" id="IPR002156">
    <property type="entry name" value="RNaseH_domain"/>
</dbReference>
<dbReference type="GO" id="GO:0003676">
    <property type="term" value="F:nucleic acid binding"/>
    <property type="evidence" value="ECO:0007669"/>
    <property type="project" value="InterPro"/>
</dbReference>
<dbReference type="AlphaFoldDB" id="A0A6D2KV37"/>
<name>A0A6D2KV37_9BRAS</name>
<comment type="caution">
    <text evidence="2">The sequence shown here is derived from an EMBL/GenBank/DDBJ whole genome shotgun (WGS) entry which is preliminary data.</text>
</comment>
<accession>A0A6D2KV37</accession>
<evidence type="ECO:0000313" key="2">
    <source>
        <dbReference type="EMBL" id="CAA7051309.1"/>
    </source>
</evidence>
<keyword evidence="3" id="KW-1185">Reference proteome</keyword>
<evidence type="ECO:0000259" key="1">
    <source>
        <dbReference type="Pfam" id="PF13456"/>
    </source>
</evidence>
<organism evidence="2 3">
    <name type="scientific">Microthlaspi erraticum</name>
    <dbReference type="NCBI Taxonomy" id="1685480"/>
    <lineage>
        <taxon>Eukaryota</taxon>
        <taxon>Viridiplantae</taxon>
        <taxon>Streptophyta</taxon>
        <taxon>Embryophyta</taxon>
        <taxon>Tracheophyta</taxon>
        <taxon>Spermatophyta</taxon>
        <taxon>Magnoliopsida</taxon>
        <taxon>eudicotyledons</taxon>
        <taxon>Gunneridae</taxon>
        <taxon>Pentapetalae</taxon>
        <taxon>rosids</taxon>
        <taxon>malvids</taxon>
        <taxon>Brassicales</taxon>
        <taxon>Brassicaceae</taxon>
        <taxon>Coluteocarpeae</taxon>
        <taxon>Microthlaspi</taxon>
    </lineage>
</organism>
<proteinExistence type="predicted"/>
<dbReference type="Pfam" id="PF13456">
    <property type="entry name" value="RVT_3"/>
    <property type="match status" value="1"/>
</dbReference>
<dbReference type="OrthoDB" id="1024736at2759"/>
<protein>
    <recommendedName>
        <fullName evidence="1">RNase H type-1 domain-containing protein</fullName>
    </recommendedName>
</protein>
<reference evidence="2" key="1">
    <citation type="submission" date="2020-01" db="EMBL/GenBank/DDBJ databases">
        <authorList>
            <person name="Mishra B."/>
        </authorList>
    </citation>
    <scope>NUCLEOTIDE SEQUENCE [LARGE SCALE GENOMIC DNA]</scope>
</reference>